<evidence type="ECO:0000259" key="1">
    <source>
        <dbReference type="Pfam" id="PF00561"/>
    </source>
</evidence>
<keyword evidence="2" id="KW-0378">Hydrolase</keyword>
<evidence type="ECO:0000313" key="3">
    <source>
        <dbReference type="Proteomes" id="UP001370490"/>
    </source>
</evidence>
<dbReference type="AlphaFoldDB" id="A0AAN8VZ86"/>
<dbReference type="InterPro" id="IPR000073">
    <property type="entry name" value="AB_hydrolase_1"/>
</dbReference>
<dbReference type="PANTHER" id="PTHR43689">
    <property type="entry name" value="HYDROLASE"/>
    <property type="match status" value="1"/>
</dbReference>
<keyword evidence="3" id="KW-1185">Reference proteome</keyword>
<evidence type="ECO:0000313" key="2">
    <source>
        <dbReference type="EMBL" id="KAK6937003.1"/>
    </source>
</evidence>
<proteinExistence type="predicted"/>
<dbReference type="PANTHER" id="PTHR43689:SF53">
    <property type="entry name" value="ALPHA_BETA-HYDROLASES SUPERFAMILY PROTEIN"/>
    <property type="match status" value="1"/>
</dbReference>
<organism evidence="2 3">
    <name type="scientific">Dillenia turbinata</name>
    <dbReference type="NCBI Taxonomy" id="194707"/>
    <lineage>
        <taxon>Eukaryota</taxon>
        <taxon>Viridiplantae</taxon>
        <taxon>Streptophyta</taxon>
        <taxon>Embryophyta</taxon>
        <taxon>Tracheophyta</taxon>
        <taxon>Spermatophyta</taxon>
        <taxon>Magnoliopsida</taxon>
        <taxon>eudicotyledons</taxon>
        <taxon>Gunneridae</taxon>
        <taxon>Pentapetalae</taxon>
        <taxon>Dilleniales</taxon>
        <taxon>Dilleniaceae</taxon>
        <taxon>Dillenia</taxon>
    </lineage>
</organism>
<dbReference type="SUPFAM" id="SSF53474">
    <property type="entry name" value="alpha/beta-Hydrolases"/>
    <property type="match status" value="1"/>
</dbReference>
<dbReference type="FunFam" id="3.40.50.1820:FF:000875">
    <property type="entry name" value="Os07g0575800 protein"/>
    <property type="match status" value="1"/>
</dbReference>
<dbReference type="Pfam" id="PF00561">
    <property type="entry name" value="Abhydrolase_1"/>
    <property type="match status" value="1"/>
</dbReference>
<comment type="caution">
    <text evidence="2">The sequence shown here is derived from an EMBL/GenBank/DDBJ whole genome shotgun (WGS) entry which is preliminary data.</text>
</comment>
<gene>
    <name evidence="2" type="ORF">RJ641_034033</name>
</gene>
<dbReference type="Proteomes" id="UP001370490">
    <property type="component" value="Unassembled WGS sequence"/>
</dbReference>
<name>A0AAN8VZ86_9MAGN</name>
<sequence>MAFATTISPWTLPFSIFNFTFSHFSHPRTKMMSSPPTHYFRRNGVGPPTARTNRAPTSVHVLRVHCSSVDPSLADKCVDVLTSSWKWREFSIRYQFAGERGPALVLVHGFGANSDHWRKNIPILAKTHRVYSIDLIGYGYSDKPNPREFQNESFYTFETWGKQLNDFCVEVVKDSAFFICNSIGGLVGLQAAVMEPQICKGIMLINISLRMLHIKKQPWFGRPIIRSFQSLLRDTALGKLFYRAVATPESVRNILCQCYYDTSQVTEELVQKILLPGLEPGAAEVFLEFICYSEGPLPEELLPQVKCPVLVVWGDKDPWEPIELGRAYGNFDCVEDFVVLPDVGHCPQDEAPHLVNPLVESFVSLHVSKA</sequence>
<dbReference type="Gene3D" id="3.40.50.1820">
    <property type="entry name" value="alpha/beta hydrolase"/>
    <property type="match status" value="1"/>
</dbReference>
<dbReference type="InterPro" id="IPR029058">
    <property type="entry name" value="AB_hydrolase_fold"/>
</dbReference>
<dbReference type="PRINTS" id="PR00111">
    <property type="entry name" value="ABHYDROLASE"/>
</dbReference>
<reference evidence="2 3" key="1">
    <citation type="submission" date="2023-12" db="EMBL/GenBank/DDBJ databases">
        <title>A high-quality genome assembly for Dillenia turbinata (Dilleniales).</title>
        <authorList>
            <person name="Chanderbali A."/>
        </authorList>
    </citation>
    <scope>NUCLEOTIDE SEQUENCE [LARGE SCALE GENOMIC DNA]</scope>
    <source>
        <strain evidence="2">LSX21</strain>
        <tissue evidence="2">Leaf</tissue>
    </source>
</reference>
<protein>
    <submittedName>
        <fullName evidence="2">Alpha/beta hydrolase fold-1</fullName>
    </submittedName>
</protein>
<dbReference type="EMBL" id="JBAMMX010000007">
    <property type="protein sequence ID" value="KAK6937003.1"/>
    <property type="molecule type" value="Genomic_DNA"/>
</dbReference>
<feature type="non-terminal residue" evidence="2">
    <location>
        <position position="370"/>
    </location>
</feature>
<dbReference type="GO" id="GO:0016787">
    <property type="term" value="F:hydrolase activity"/>
    <property type="evidence" value="ECO:0007669"/>
    <property type="project" value="UniProtKB-KW"/>
</dbReference>
<feature type="domain" description="AB hydrolase-1" evidence="1">
    <location>
        <begin position="102"/>
        <end position="352"/>
    </location>
</feature>
<accession>A0AAN8VZ86</accession>